<evidence type="ECO:0000313" key="2">
    <source>
        <dbReference type="Proteomes" id="UP000271603"/>
    </source>
</evidence>
<protein>
    <submittedName>
        <fullName evidence="1">Uncharacterized protein</fullName>
    </submittedName>
</protein>
<dbReference type="EMBL" id="LR134155">
    <property type="protein sequence ID" value="VEA70062.1"/>
    <property type="molecule type" value="Genomic_DNA"/>
</dbReference>
<evidence type="ECO:0000313" key="1">
    <source>
        <dbReference type="EMBL" id="VEA70062.1"/>
    </source>
</evidence>
<organism evidence="1 2">
    <name type="scientific">Serratia rubidaea</name>
    <name type="common">Serratia marinorubra</name>
    <dbReference type="NCBI Taxonomy" id="61652"/>
    <lineage>
        <taxon>Bacteria</taxon>
        <taxon>Pseudomonadati</taxon>
        <taxon>Pseudomonadota</taxon>
        <taxon>Gammaproteobacteria</taxon>
        <taxon>Enterobacterales</taxon>
        <taxon>Yersiniaceae</taxon>
        <taxon>Serratia</taxon>
    </lineage>
</organism>
<name>A0A447QJP2_SERRU</name>
<dbReference type="Proteomes" id="UP000271603">
    <property type="component" value="Chromosome"/>
</dbReference>
<dbReference type="AlphaFoldDB" id="A0A447QJP2"/>
<reference evidence="1 2" key="1">
    <citation type="submission" date="2018-12" db="EMBL/GenBank/DDBJ databases">
        <authorList>
            <consortium name="Pathogen Informatics"/>
        </authorList>
    </citation>
    <scope>NUCLEOTIDE SEQUENCE [LARGE SCALE GENOMIC DNA]</scope>
    <source>
        <strain evidence="1 2">NCTC9419</strain>
    </source>
</reference>
<proteinExistence type="predicted"/>
<sequence length="72" mass="7563">MMRRNLQYCAGRRALAALHVLLIGLVAAAAGALLGLLSGLAINALASECAVAALTSTFPLIHELYLAFWLVL</sequence>
<gene>
    <name evidence="1" type="ORF">NCTC9419_01554</name>
</gene>
<accession>A0A447QJP2</accession>